<dbReference type="AlphaFoldDB" id="A0A8E2W8E6"/>
<evidence type="ECO:0000313" key="2">
    <source>
        <dbReference type="Proteomes" id="UP000245631"/>
    </source>
</evidence>
<evidence type="ECO:0000313" key="1">
    <source>
        <dbReference type="EMBL" id="PWJ88444.1"/>
    </source>
</evidence>
<sequence length="93" mass="10280">MTTLHIMDEWGQSNRTRRFVCGIVGALPDGDQWVEDEVRAAAHLGAHPEKTHCVGCLGEKRPTLGTPISQLSGRPGEPGFDEFCRIARSWGYD</sequence>
<gene>
    <name evidence="1" type="ORF">C8D77_111167</name>
</gene>
<name>A0A8E2W8E6_RHILI</name>
<dbReference type="EMBL" id="QGGH01000011">
    <property type="protein sequence ID" value="PWJ88444.1"/>
    <property type="molecule type" value="Genomic_DNA"/>
</dbReference>
<proteinExistence type="predicted"/>
<dbReference type="RefSeq" id="WP_109670533.1">
    <property type="nucleotide sequence ID" value="NZ_QGGH01000011.1"/>
</dbReference>
<comment type="caution">
    <text evidence="1">The sequence shown here is derived from an EMBL/GenBank/DDBJ whole genome shotgun (WGS) entry which is preliminary data.</text>
</comment>
<accession>A0A8E2W8E6</accession>
<protein>
    <submittedName>
        <fullName evidence="1">Uncharacterized protein</fullName>
    </submittedName>
</protein>
<dbReference type="Proteomes" id="UP000245631">
    <property type="component" value="Unassembled WGS sequence"/>
</dbReference>
<organism evidence="1 2">
    <name type="scientific">Rhizobium loti</name>
    <name type="common">Mesorhizobium loti</name>
    <dbReference type="NCBI Taxonomy" id="381"/>
    <lineage>
        <taxon>Bacteria</taxon>
        <taxon>Pseudomonadati</taxon>
        <taxon>Pseudomonadota</taxon>
        <taxon>Alphaproteobacteria</taxon>
        <taxon>Hyphomicrobiales</taxon>
        <taxon>Phyllobacteriaceae</taxon>
        <taxon>Mesorhizobium</taxon>
    </lineage>
</organism>
<dbReference type="GeneID" id="61054938"/>
<reference evidence="1 2" key="1">
    <citation type="submission" date="2018-05" db="EMBL/GenBank/DDBJ databases">
        <title>Genomic Encyclopedia of Type Strains, Phase IV (KMG-IV): sequencing the most valuable type-strain genomes for metagenomic binning, comparative biology and taxonomic classification.</title>
        <authorList>
            <person name="Goeker M."/>
        </authorList>
    </citation>
    <scope>NUCLEOTIDE SEQUENCE [LARGE SCALE GENOMIC DNA]</scope>
    <source>
        <strain evidence="1 2">DSM 2626</strain>
    </source>
</reference>